<dbReference type="GO" id="GO:0005886">
    <property type="term" value="C:plasma membrane"/>
    <property type="evidence" value="ECO:0007669"/>
    <property type="project" value="UniProtKB-SubCell"/>
</dbReference>
<evidence type="ECO:0000313" key="8">
    <source>
        <dbReference type="EMBL" id="MCT8989095.1"/>
    </source>
</evidence>
<feature type="transmembrane region" description="Helical" evidence="6">
    <location>
        <begin position="797"/>
        <end position="821"/>
    </location>
</feature>
<evidence type="ECO:0000259" key="7">
    <source>
        <dbReference type="Pfam" id="PF02687"/>
    </source>
</evidence>
<dbReference type="Proteomes" id="UP001149009">
    <property type="component" value="Unassembled WGS sequence"/>
</dbReference>
<evidence type="ECO:0000256" key="6">
    <source>
        <dbReference type="SAM" id="Phobius"/>
    </source>
</evidence>
<comment type="caution">
    <text evidence="8">The sequence shown here is derived from an EMBL/GenBank/DDBJ whole genome shotgun (WGS) entry which is preliminary data.</text>
</comment>
<reference evidence="8" key="1">
    <citation type="submission" date="2022-08" db="EMBL/GenBank/DDBJ databases">
        <title>Chelativorans sichuanense sp. nov., a paraffin oil-degrading bacterium isolated from a mixture of oil-based drill cuttings and paddy soil.</title>
        <authorList>
            <person name="Yu J."/>
            <person name="Liu H."/>
            <person name="Chen Q."/>
        </authorList>
    </citation>
    <scope>NUCLEOTIDE SEQUENCE</scope>
    <source>
        <strain evidence="8">SCAU 2101</strain>
    </source>
</reference>
<feature type="transmembrane region" description="Helical" evidence="6">
    <location>
        <begin position="462"/>
        <end position="486"/>
    </location>
</feature>
<accession>A0A9X2X5D9</accession>
<keyword evidence="5 6" id="KW-0472">Membrane</keyword>
<dbReference type="AlphaFoldDB" id="A0A9X2X5D9"/>
<feature type="domain" description="ABC3 transporter permease C-terminal" evidence="7">
    <location>
        <begin position="254"/>
        <end position="368"/>
    </location>
</feature>
<feature type="domain" description="ABC3 transporter permease C-terminal" evidence="7">
    <location>
        <begin position="712"/>
        <end position="823"/>
    </location>
</feature>
<organism evidence="8 9">
    <name type="scientific">Chelativorans petroleitrophicus</name>
    <dbReference type="NCBI Taxonomy" id="2975484"/>
    <lineage>
        <taxon>Bacteria</taxon>
        <taxon>Pseudomonadati</taxon>
        <taxon>Pseudomonadota</taxon>
        <taxon>Alphaproteobacteria</taxon>
        <taxon>Hyphomicrobiales</taxon>
        <taxon>Phyllobacteriaceae</taxon>
        <taxon>Chelativorans</taxon>
    </lineage>
</organism>
<gene>
    <name evidence="8" type="ORF">NYR54_02125</name>
</gene>
<keyword evidence="3 6" id="KW-0812">Transmembrane</keyword>
<evidence type="ECO:0000256" key="3">
    <source>
        <dbReference type="ARBA" id="ARBA00022692"/>
    </source>
</evidence>
<comment type="subcellular location">
    <subcellularLocation>
        <location evidence="1">Cell membrane</location>
        <topology evidence="1">Multi-pass membrane protein</topology>
    </subcellularLocation>
</comment>
<dbReference type="EMBL" id="JAODNV010000004">
    <property type="protein sequence ID" value="MCT8989095.1"/>
    <property type="molecule type" value="Genomic_DNA"/>
</dbReference>
<evidence type="ECO:0000256" key="4">
    <source>
        <dbReference type="ARBA" id="ARBA00022989"/>
    </source>
</evidence>
<dbReference type="InterPro" id="IPR003838">
    <property type="entry name" value="ABC3_permease_C"/>
</dbReference>
<evidence type="ECO:0000256" key="5">
    <source>
        <dbReference type="ARBA" id="ARBA00023136"/>
    </source>
</evidence>
<protein>
    <submittedName>
        <fullName evidence="8">ABC transporter permease</fullName>
    </submittedName>
</protein>
<dbReference type="PANTHER" id="PTHR30287">
    <property type="entry name" value="MEMBRANE COMPONENT OF PREDICTED ABC SUPERFAMILY METABOLITE UPTAKE TRANSPORTER"/>
    <property type="match status" value="1"/>
</dbReference>
<name>A0A9X2X5D9_9HYPH</name>
<keyword evidence="9" id="KW-1185">Reference proteome</keyword>
<dbReference type="InterPro" id="IPR038766">
    <property type="entry name" value="Membrane_comp_ABC_pdt"/>
</dbReference>
<feature type="transmembrane region" description="Helical" evidence="6">
    <location>
        <begin position="752"/>
        <end position="777"/>
    </location>
</feature>
<keyword evidence="2" id="KW-1003">Cell membrane</keyword>
<dbReference type="PANTHER" id="PTHR30287:SF1">
    <property type="entry name" value="INNER MEMBRANE PROTEIN"/>
    <property type="match status" value="1"/>
</dbReference>
<feature type="transmembrane region" description="Helical" evidence="6">
    <location>
        <begin position="415"/>
        <end position="441"/>
    </location>
</feature>
<feature type="transmembrane region" description="Helical" evidence="6">
    <location>
        <begin position="250"/>
        <end position="274"/>
    </location>
</feature>
<dbReference type="RefSeq" id="WP_261514064.1">
    <property type="nucleotide sequence ID" value="NZ_JAODNV010000004.1"/>
</dbReference>
<proteinExistence type="predicted"/>
<evidence type="ECO:0000256" key="2">
    <source>
        <dbReference type="ARBA" id="ARBA00022475"/>
    </source>
</evidence>
<feature type="transmembrane region" description="Helical" evidence="6">
    <location>
        <begin position="386"/>
        <end position="409"/>
    </location>
</feature>
<keyword evidence="4 6" id="KW-1133">Transmembrane helix</keyword>
<evidence type="ECO:0000256" key="1">
    <source>
        <dbReference type="ARBA" id="ARBA00004651"/>
    </source>
</evidence>
<dbReference type="Pfam" id="PF02687">
    <property type="entry name" value="FtsX"/>
    <property type="match status" value="2"/>
</dbReference>
<sequence length="832" mass="87974">MRGGLSGFAVFLACIALGVAAIGGVNSVARAIDEAVAIQGQELLGADIRFELDQREATEAERAWLESLGTLAESVTMRSMARRADGTDQALVEAKAVDGRYPLYGTLVTEPSLPHDMLFGLRDGAYGAVAPALLFDRLGLSLGDPIMLGTQAFELRAKLVSEPDMISEGFAFAPRLMVSLEGMAASGLVQPGSLVEYVYKIRIDEGASDDALSALSEEAGERFPQAGWSIRTRLNAAPALSSNIERFSQFLTLVGLTALVVGGVGVANAVRAYLDGKRAVIATFKSLGASGGFVVLVYLLQIGIIALIGIAAGLVFAALMPFAANAALSSFIPVNSEAGIYPAALGLGALFGMLTTLAFAILPLGRARDVPATSLFREMGIDGKGWPRPAYILTAIFIAIILAGLAILYTEERRIAVIFVGAAVAAFIVLRGVGWAVQALARRAPPVRSTVLRLAIGNIHRPGALTPSVVLSLGLGLTLLSTLALIDGNLRRQVSGSLPERAPNFFFVDIQPHEVEDFAALLEVEAPHGELLRVPMLRGRITHLNGIDTREIEVPPEGAWVLRGDRGITYSDEQPENSTLVEGEWWPQGYAGEPLVSFTAQEGRELGLALGDTITVNVLGRPVTARIASFRQVEWESLAMNFVMVFSPNTFAGAPHAWLATLTAPGASTADEARILNAVTRNFPTVTTLRVKDALEVVNELLSQLATAIRAAAAVALQASVLVLSGALAAGNRARVHDAVVLKTLGATRRTLITAFSLEYLLIGLATAVFALGAGAVAGWYVVSRIMALPWTFLPEVAFSTIVIALVLTVGFGLIGTWRVLGHKAAPVLRNL</sequence>
<evidence type="ECO:0000313" key="9">
    <source>
        <dbReference type="Proteomes" id="UP001149009"/>
    </source>
</evidence>
<feature type="transmembrane region" description="Helical" evidence="6">
    <location>
        <begin position="340"/>
        <end position="365"/>
    </location>
</feature>